<dbReference type="CDD" id="cd00201">
    <property type="entry name" value="WW"/>
    <property type="match status" value="1"/>
</dbReference>
<evidence type="ECO:0000256" key="2">
    <source>
        <dbReference type="SAM" id="Coils"/>
    </source>
</evidence>
<dbReference type="Gene3D" id="2.20.70.10">
    <property type="match status" value="2"/>
</dbReference>
<dbReference type="GO" id="GO:0003712">
    <property type="term" value="F:transcription coregulator activity"/>
    <property type="evidence" value="ECO:0007669"/>
    <property type="project" value="TreeGrafter"/>
</dbReference>
<evidence type="ECO:0008006" key="8">
    <source>
        <dbReference type="Google" id="ProtNLM"/>
    </source>
</evidence>
<feature type="coiled-coil region" evidence="2">
    <location>
        <begin position="579"/>
        <end position="606"/>
    </location>
</feature>
<feature type="domain" description="FF" evidence="5">
    <location>
        <begin position="229"/>
        <end position="283"/>
    </location>
</feature>
<dbReference type="GO" id="GO:0070063">
    <property type="term" value="F:RNA polymerase binding"/>
    <property type="evidence" value="ECO:0007669"/>
    <property type="project" value="InterPro"/>
</dbReference>
<dbReference type="InterPro" id="IPR002713">
    <property type="entry name" value="FF_domain"/>
</dbReference>
<organism evidence="6 7">
    <name type="scientific">Schizophyllum amplum</name>
    <dbReference type="NCBI Taxonomy" id="97359"/>
    <lineage>
        <taxon>Eukaryota</taxon>
        <taxon>Fungi</taxon>
        <taxon>Dikarya</taxon>
        <taxon>Basidiomycota</taxon>
        <taxon>Agaricomycotina</taxon>
        <taxon>Agaricomycetes</taxon>
        <taxon>Agaricomycetidae</taxon>
        <taxon>Agaricales</taxon>
        <taxon>Schizophyllaceae</taxon>
        <taxon>Schizophyllum</taxon>
    </lineage>
</organism>
<evidence type="ECO:0000256" key="1">
    <source>
        <dbReference type="ARBA" id="ARBA00022737"/>
    </source>
</evidence>
<dbReference type="InterPro" id="IPR045148">
    <property type="entry name" value="TCRG1-like"/>
</dbReference>
<dbReference type="OrthoDB" id="410044at2759"/>
<dbReference type="InterPro" id="IPR036517">
    <property type="entry name" value="FF_domain_sf"/>
</dbReference>
<sequence>MSGIPLPPLPPNWTEHIGPGGTKYYYNALNQESTYIRPLPAFPVTPAPQVGLPKDKPLTKTPIPGTDWIRVKTTQGKTFYTNKAKKASVWTVPEEIKDAVAALDAGEAQGGNSAQKRGATDEQKREIKRLKAEVQDATKRKAVDEPVGELLVTKKAKVDEEDEEEEDSESEEEEEEWQREAAAQLAKEAEEEQKRREEEERQAKWAAEAEARKAKEAQLRMPEHVDLSMEEAKALFKTLLREKDVNPLHPWDLSLPLFVNDPRYVLLSSVSARKDAFDEYCRERARELRQSQVKKEKIAANPKEEFDRLLRDEVKSTRTSWTDFRRTWKKDRRFYGWGRDDREREKRFRDYLKELGEAKRKAAQKAEADFIALLREKANVQPDSAWKDIKRNLYDDPRYDTVGSSSLREELFNTFKKSRTAAAAEPGEYEKEEEDVQMEEAVDEEELARRKKDKKERAVREREEKVRADRQRTEANIARSRQGLTQEKGETQFKVLLVDAIRDPQATWESSLLELQKDPRFTASPLPPNQQLHLFHAHMKHLRDRHYGSMHALFAAHAPSLATTFADLPVSMLAAAPPVTKLGLSLDALQDEFEKWQRERTNAARAAFDEMMGENAFVEFWGRLGKIGGESVNGYVKADDMPEGEGEFGGGTVDMKSLAKNVDVQEIVRVIKNDKRYLDFDHVPEQRDKWIRDYLSSLSAPQLSVHLQK</sequence>
<keyword evidence="1" id="KW-0677">Repeat</keyword>
<feature type="compositionally biased region" description="Acidic residues" evidence="3">
    <location>
        <begin position="159"/>
        <end position="177"/>
    </location>
</feature>
<feature type="compositionally biased region" description="Basic and acidic residues" evidence="3">
    <location>
        <begin position="192"/>
        <end position="217"/>
    </location>
</feature>
<evidence type="ECO:0000256" key="3">
    <source>
        <dbReference type="SAM" id="MobiDB-lite"/>
    </source>
</evidence>
<comment type="caution">
    <text evidence="6">The sequence shown here is derived from an EMBL/GenBank/DDBJ whole genome shotgun (WGS) entry which is preliminary data.</text>
</comment>
<evidence type="ECO:0000313" key="7">
    <source>
        <dbReference type="Proteomes" id="UP000320762"/>
    </source>
</evidence>
<feature type="compositionally biased region" description="Basic and acidic residues" evidence="3">
    <location>
        <begin position="455"/>
        <end position="473"/>
    </location>
</feature>
<protein>
    <recommendedName>
        <fullName evidence="8">WW domain-containing protein</fullName>
    </recommendedName>
</protein>
<keyword evidence="2" id="KW-0175">Coiled coil</keyword>
<dbReference type="AlphaFoldDB" id="A0A550CS14"/>
<dbReference type="InterPro" id="IPR036020">
    <property type="entry name" value="WW_dom_sf"/>
</dbReference>
<reference evidence="6 7" key="1">
    <citation type="journal article" date="2019" name="New Phytol.">
        <title>Comparative genomics reveals unique wood-decay strategies and fruiting body development in the Schizophyllaceae.</title>
        <authorList>
            <person name="Almasi E."/>
            <person name="Sahu N."/>
            <person name="Krizsan K."/>
            <person name="Balint B."/>
            <person name="Kovacs G.M."/>
            <person name="Kiss B."/>
            <person name="Cseklye J."/>
            <person name="Drula E."/>
            <person name="Henrissat B."/>
            <person name="Nagy I."/>
            <person name="Chovatia M."/>
            <person name="Adam C."/>
            <person name="LaButti K."/>
            <person name="Lipzen A."/>
            <person name="Riley R."/>
            <person name="Grigoriev I.V."/>
            <person name="Nagy L.G."/>
        </authorList>
    </citation>
    <scope>NUCLEOTIDE SEQUENCE [LARGE SCALE GENOMIC DNA]</scope>
    <source>
        <strain evidence="6 7">NL-1724</strain>
    </source>
</reference>
<feature type="region of interest" description="Disordered" evidence="3">
    <location>
        <begin position="445"/>
        <end position="475"/>
    </location>
</feature>
<dbReference type="PROSITE" id="PS50020">
    <property type="entry name" value="WW_DOMAIN_2"/>
    <property type="match status" value="2"/>
</dbReference>
<feature type="region of interest" description="Disordered" evidence="3">
    <location>
        <begin position="152"/>
        <end position="217"/>
    </location>
</feature>
<dbReference type="Pfam" id="PF01846">
    <property type="entry name" value="FF"/>
    <property type="match status" value="4"/>
</dbReference>
<dbReference type="STRING" id="97359.A0A550CS14"/>
<feature type="domain" description="WW" evidence="4">
    <location>
        <begin position="7"/>
        <end position="40"/>
    </location>
</feature>
<dbReference type="GO" id="GO:0005634">
    <property type="term" value="C:nucleus"/>
    <property type="evidence" value="ECO:0007669"/>
    <property type="project" value="TreeGrafter"/>
</dbReference>
<dbReference type="PANTHER" id="PTHR15377:SF3">
    <property type="entry name" value="WW DOMAIN-CONTAINING PROTEIN"/>
    <property type="match status" value="1"/>
</dbReference>
<dbReference type="InterPro" id="IPR001202">
    <property type="entry name" value="WW_dom"/>
</dbReference>
<gene>
    <name evidence="6" type="ORF">BD626DRAFT_479148</name>
</gene>
<dbReference type="Gene3D" id="1.10.10.440">
    <property type="entry name" value="FF domain"/>
    <property type="match status" value="5"/>
</dbReference>
<dbReference type="PROSITE" id="PS01159">
    <property type="entry name" value="WW_DOMAIN_1"/>
    <property type="match status" value="1"/>
</dbReference>
<dbReference type="Proteomes" id="UP000320762">
    <property type="component" value="Unassembled WGS sequence"/>
</dbReference>
<proteinExistence type="predicted"/>
<name>A0A550CS14_9AGAR</name>
<dbReference type="PROSITE" id="PS51676">
    <property type="entry name" value="FF"/>
    <property type="match status" value="1"/>
</dbReference>
<dbReference type="SMART" id="SM00456">
    <property type="entry name" value="WW"/>
    <property type="match status" value="2"/>
</dbReference>
<keyword evidence="7" id="KW-1185">Reference proteome</keyword>
<dbReference type="EMBL" id="VDMD01000002">
    <property type="protein sequence ID" value="TRM67559.1"/>
    <property type="molecule type" value="Genomic_DNA"/>
</dbReference>
<evidence type="ECO:0000259" key="4">
    <source>
        <dbReference type="PROSITE" id="PS50020"/>
    </source>
</evidence>
<dbReference type="SUPFAM" id="SSF51045">
    <property type="entry name" value="WW domain"/>
    <property type="match status" value="2"/>
</dbReference>
<feature type="domain" description="WW" evidence="4">
    <location>
        <begin position="68"/>
        <end position="95"/>
    </location>
</feature>
<dbReference type="Pfam" id="PF00397">
    <property type="entry name" value="WW"/>
    <property type="match status" value="1"/>
</dbReference>
<dbReference type="PANTHER" id="PTHR15377">
    <property type="entry name" value="TRANSCRIPTION ELONGATION REGULATOR 1"/>
    <property type="match status" value="1"/>
</dbReference>
<dbReference type="SUPFAM" id="SSF81698">
    <property type="entry name" value="FF domain"/>
    <property type="match status" value="4"/>
</dbReference>
<dbReference type="SMART" id="SM00441">
    <property type="entry name" value="FF"/>
    <property type="match status" value="4"/>
</dbReference>
<evidence type="ECO:0000313" key="6">
    <source>
        <dbReference type="EMBL" id="TRM67559.1"/>
    </source>
</evidence>
<accession>A0A550CS14</accession>
<evidence type="ECO:0000259" key="5">
    <source>
        <dbReference type="PROSITE" id="PS51676"/>
    </source>
</evidence>